<reference evidence="3" key="1">
    <citation type="submission" date="2016-01" db="EMBL/GenBank/DDBJ databases">
        <title>Draft genome of Chromobacterium sp. F49.</title>
        <authorList>
            <person name="Hong K.W."/>
        </authorList>
    </citation>
    <scope>NUCLEOTIDE SEQUENCE [LARGE SCALE GENOMIC DNA]</scope>
    <source>
        <strain evidence="3">P7IIIA</strain>
    </source>
</reference>
<dbReference type="EMBL" id="LRFC01000006">
    <property type="protein sequence ID" value="KZE67999.1"/>
    <property type="molecule type" value="Genomic_DNA"/>
</dbReference>
<evidence type="ECO:0000313" key="3">
    <source>
        <dbReference type="Proteomes" id="UP000076567"/>
    </source>
</evidence>
<keyword evidence="1" id="KW-0472">Membrane</keyword>
<name>A0A163S2D3_9BACL</name>
<organism evidence="2 3">
    <name type="scientific">Fictibacillus phosphorivorans</name>
    <dbReference type="NCBI Taxonomy" id="1221500"/>
    <lineage>
        <taxon>Bacteria</taxon>
        <taxon>Bacillati</taxon>
        <taxon>Bacillota</taxon>
        <taxon>Bacilli</taxon>
        <taxon>Bacillales</taxon>
        <taxon>Fictibacillaceae</taxon>
        <taxon>Fictibacillus</taxon>
    </lineage>
</organism>
<proteinExistence type="predicted"/>
<accession>A0A163S2D3</accession>
<feature type="transmembrane region" description="Helical" evidence="1">
    <location>
        <begin position="54"/>
        <end position="75"/>
    </location>
</feature>
<sequence>MGIIFTIFLVYQWDHVVPVLEFLGIIDWLDSMGLIYEDAAYLTGFSIFMFAIKATIIFCILVAVFLVLGIILTMIGSSSVGFFLLAVPFIILFSPFLFIYVLIKGAFETEEEKAENRRIYLEGKKTILELIQESSEELTKEQAFNRLNRLPTSGDTNFLIAVTKNEDIYLLLPNPVGVYFHEGVPAEKLAVEKTEVPIGKDPTKLPNRLTATLSETGSKYTTLPIEDINYIYNYNKKDFNPVINKFITTKRFDNYLKKAINSYFTRKFNLKRLMSESKTREDFNNYASQLVEMNAFNEDIVKMMWESEQFLTAEKE</sequence>
<dbReference type="AlphaFoldDB" id="A0A163S2D3"/>
<keyword evidence="1" id="KW-0812">Transmembrane</keyword>
<dbReference type="Proteomes" id="UP000076567">
    <property type="component" value="Unassembled WGS sequence"/>
</dbReference>
<protein>
    <submittedName>
        <fullName evidence="2">Uncharacterized protein</fullName>
    </submittedName>
</protein>
<keyword evidence="1" id="KW-1133">Transmembrane helix</keyword>
<gene>
    <name evidence="2" type="ORF">AWM68_17665</name>
</gene>
<feature type="transmembrane region" description="Helical" evidence="1">
    <location>
        <begin position="81"/>
        <end position="103"/>
    </location>
</feature>
<keyword evidence="3" id="KW-1185">Reference proteome</keyword>
<comment type="caution">
    <text evidence="2">The sequence shown here is derived from an EMBL/GenBank/DDBJ whole genome shotgun (WGS) entry which is preliminary data.</text>
</comment>
<evidence type="ECO:0000313" key="2">
    <source>
        <dbReference type="EMBL" id="KZE67999.1"/>
    </source>
</evidence>
<evidence type="ECO:0000256" key="1">
    <source>
        <dbReference type="SAM" id="Phobius"/>
    </source>
</evidence>